<proteinExistence type="predicted"/>
<dbReference type="AlphaFoldDB" id="A0A6C0IBC2"/>
<name>A0A6C0IBC2_9ZZZZ</name>
<dbReference type="EMBL" id="MN740139">
    <property type="protein sequence ID" value="QHT89313.1"/>
    <property type="molecule type" value="Genomic_DNA"/>
</dbReference>
<organism evidence="1">
    <name type="scientific">viral metagenome</name>
    <dbReference type="NCBI Taxonomy" id="1070528"/>
    <lineage>
        <taxon>unclassified sequences</taxon>
        <taxon>metagenomes</taxon>
        <taxon>organismal metagenomes</taxon>
    </lineage>
</organism>
<evidence type="ECO:0000313" key="1">
    <source>
        <dbReference type="EMBL" id="QHT89313.1"/>
    </source>
</evidence>
<reference evidence="1" key="1">
    <citation type="journal article" date="2020" name="Nature">
        <title>Giant virus diversity and host interactions through global metagenomics.</title>
        <authorList>
            <person name="Schulz F."/>
            <person name="Roux S."/>
            <person name="Paez-Espino D."/>
            <person name="Jungbluth S."/>
            <person name="Walsh D.A."/>
            <person name="Denef V.J."/>
            <person name="McMahon K.D."/>
            <person name="Konstantinidis K.T."/>
            <person name="Eloe-Fadrosh E.A."/>
            <person name="Kyrpides N.C."/>
            <person name="Woyke T."/>
        </authorList>
    </citation>
    <scope>NUCLEOTIDE SEQUENCE</scope>
    <source>
        <strain evidence="1">GVMAG-M-3300023184-60</strain>
    </source>
</reference>
<accession>A0A6C0IBC2</accession>
<protein>
    <submittedName>
        <fullName evidence="1">Uncharacterized protein</fullName>
    </submittedName>
</protein>
<sequence length="367" mass="44044">MSNIKEKPPDDYFKCIKIPIKNVLKHYDINLPKITDAVLMCNKIVIHTLMFMKLYLLDYYEINQSLPTIDDEFVNSCMKILCNESTNGRPPKKEIKELKDTLKGFFEKHYKPLMQNDELNYKHMNTILNYLTIDIITMYDNNIKLHYVEYVERFVNVVWKKKYMIEKIRKLNSSKGDIDNKINKLCNQLRRIKNDILNVETNEYKSDKSYHKWINNIKKSIIPNKEHFNKNNIHYDIQCKPQDYLPCMIYMMKYIEQDGLSINNVFPLRNEIVPKHIRIDTTTLVHLMMRKEQGNKTDYLTKGNLKKNEDKIWEFFFRTERRSFKKNEYTFHHMIETDGVSCSIVLIRNDLIGKRIPSSKKKIMKNI</sequence>